<dbReference type="AlphaFoldDB" id="A0A6C0LM35"/>
<name>A0A6C0LM35_9ZZZZ</name>
<sequence>MKYNQHKFINKGKLTFGEDKYQQDTAIKDGNNKISSPAICVFSFDIENKEQVKDVIDTIAKRTVIFTHTYFKKYKKVYEKIKKVKMIRENHTNNIYDNFDIIMPDPIIIIYSYDQQKIMIAMDHIYIGGYFFMEWSTYAFSGDKLTPYKLNYTPGLTELNSLRFILMDAIPSYIRTKNDLPLFDNDDQIKRYTLKLDANDLKKKHNSKEIKMCIIYEIAIVLLRYSTIHRKLNILIPVAFENTDYIFNNVGAIFISVSKDDTVSSITKKVKNNLYHTIATNHLMQIVHAGSGARSTIDAIMTIGYTKNPKLVNDHELSRIEVSFNTMCKYAFYCTSFTFGDTINITFTIMTPKFAIKKFLKNEKDIKPAFNTTI</sequence>
<proteinExistence type="predicted"/>
<accession>A0A6C0LM35</accession>
<evidence type="ECO:0000313" key="1">
    <source>
        <dbReference type="EMBL" id="QHU30751.1"/>
    </source>
</evidence>
<dbReference type="EMBL" id="MN740516">
    <property type="protein sequence ID" value="QHU30751.1"/>
    <property type="molecule type" value="Genomic_DNA"/>
</dbReference>
<reference evidence="1" key="1">
    <citation type="journal article" date="2020" name="Nature">
        <title>Giant virus diversity and host interactions through global metagenomics.</title>
        <authorList>
            <person name="Schulz F."/>
            <person name="Roux S."/>
            <person name="Paez-Espino D."/>
            <person name="Jungbluth S."/>
            <person name="Walsh D.A."/>
            <person name="Denef V.J."/>
            <person name="McMahon K.D."/>
            <person name="Konstantinidis K.T."/>
            <person name="Eloe-Fadrosh E.A."/>
            <person name="Kyrpides N.C."/>
            <person name="Woyke T."/>
        </authorList>
    </citation>
    <scope>NUCLEOTIDE SEQUENCE</scope>
    <source>
        <strain evidence="1">GVMAG-M-3300027833-19</strain>
    </source>
</reference>
<protein>
    <submittedName>
        <fullName evidence="1">Uncharacterized protein</fullName>
    </submittedName>
</protein>
<organism evidence="1">
    <name type="scientific">viral metagenome</name>
    <dbReference type="NCBI Taxonomy" id="1070528"/>
    <lineage>
        <taxon>unclassified sequences</taxon>
        <taxon>metagenomes</taxon>
        <taxon>organismal metagenomes</taxon>
    </lineage>
</organism>